<proteinExistence type="predicted"/>
<feature type="compositionally biased region" description="Polar residues" evidence="1">
    <location>
        <begin position="88"/>
        <end position="100"/>
    </location>
</feature>
<feature type="compositionally biased region" description="Basic and acidic residues" evidence="1">
    <location>
        <begin position="69"/>
        <end position="83"/>
    </location>
</feature>
<name>A0AAD9WZG6_9ROSI</name>
<dbReference type="Proteomes" id="UP001280121">
    <property type="component" value="Unassembled WGS sequence"/>
</dbReference>
<feature type="region of interest" description="Disordered" evidence="1">
    <location>
        <begin position="50"/>
        <end position="100"/>
    </location>
</feature>
<evidence type="ECO:0000313" key="2">
    <source>
        <dbReference type="EMBL" id="KAK2647850.1"/>
    </source>
</evidence>
<protein>
    <submittedName>
        <fullName evidence="2">Uncharacterized protein</fullName>
    </submittedName>
</protein>
<comment type="caution">
    <text evidence="2">The sequence shown here is derived from an EMBL/GenBank/DDBJ whole genome shotgun (WGS) entry which is preliminary data.</text>
</comment>
<reference evidence="2" key="1">
    <citation type="journal article" date="2023" name="Plant J.">
        <title>Genome sequences and population genomics provide insights into the demographic history, inbreeding, and mutation load of two 'living fossil' tree species of Dipteronia.</title>
        <authorList>
            <person name="Feng Y."/>
            <person name="Comes H.P."/>
            <person name="Chen J."/>
            <person name="Zhu S."/>
            <person name="Lu R."/>
            <person name="Zhang X."/>
            <person name="Li P."/>
            <person name="Qiu J."/>
            <person name="Olsen K.M."/>
            <person name="Qiu Y."/>
        </authorList>
    </citation>
    <scope>NUCLEOTIDE SEQUENCE</scope>
    <source>
        <strain evidence="2">KIB01</strain>
    </source>
</reference>
<keyword evidence="3" id="KW-1185">Reference proteome</keyword>
<gene>
    <name evidence="2" type="ORF">Ddye_015339</name>
</gene>
<evidence type="ECO:0000256" key="1">
    <source>
        <dbReference type="SAM" id="MobiDB-lite"/>
    </source>
</evidence>
<dbReference type="AlphaFoldDB" id="A0AAD9WZG6"/>
<dbReference type="EMBL" id="JANJYI010000005">
    <property type="protein sequence ID" value="KAK2647850.1"/>
    <property type="molecule type" value="Genomic_DNA"/>
</dbReference>
<evidence type="ECO:0000313" key="3">
    <source>
        <dbReference type="Proteomes" id="UP001280121"/>
    </source>
</evidence>
<sequence>MTTGRVRVGFVKSKPSPVKIFLTHVRPPTCLPSNPRRFKAELEITNDRFLDDEEDDKDDDDFIYTTNDDEAKYKEEKEVEESLPRVSDSGQGVSVTKRSE</sequence>
<feature type="compositionally biased region" description="Acidic residues" evidence="1">
    <location>
        <begin position="50"/>
        <end position="62"/>
    </location>
</feature>
<organism evidence="2 3">
    <name type="scientific">Dipteronia dyeriana</name>
    <dbReference type="NCBI Taxonomy" id="168575"/>
    <lineage>
        <taxon>Eukaryota</taxon>
        <taxon>Viridiplantae</taxon>
        <taxon>Streptophyta</taxon>
        <taxon>Embryophyta</taxon>
        <taxon>Tracheophyta</taxon>
        <taxon>Spermatophyta</taxon>
        <taxon>Magnoliopsida</taxon>
        <taxon>eudicotyledons</taxon>
        <taxon>Gunneridae</taxon>
        <taxon>Pentapetalae</taxon>
        <taxon>rosids</taxon>
        <taxon>malvids</taxon>
        <taxon>Sapindales</taxon>
        <taxon>Sapindaceae</taxon>
        <taxon>Hippocastanoideae</taxon>
        <taxon>Acereae</taxon>
        <taxon>Dipteronia</taxon>
    </lineage>
</organism>
<accession>A0AAD9WZG6</accession>